<dbReference type="EMBL" id="LNGD01000035">
    <property type="protein sequence ID" value="KYC52298.1"/>
    <property type="molecule type" value="Genomic_DNA"/>
</dbReference>
<proteinExistence type="predicted"/>
<evidence type="ECO:0000313" key="1">
    <source>
        <dbReference type="EMBL" id="KYC52298.1"/>
    </source>
</evidence>
<accession>A0A150J589</accession>
<comment type="caution">
    <text evidence="1">The sequence shown here is derived from an EMBL/GenBank/DDBJ whole genome shotgun (WGS) entry which is preliminary data.</text>
</comment>
<name>A0A150J589_9EURY</name>
<reference evidence="1 2" key="1">
    <citation type="journal article" date="2016" name="ISME J.">
        <title>Chasing the elusive Euryarchaeota class WSA2: genomes reveal a uniquely fastidious methyl-reducing methanogen.</title>
        <authorList>
            <person name="Nobu M.K."/>
            <person name="Narihiro T."/>
            <person name="Kuroda K."/>
            <person name="Mei R."/>
            <person name="Liu W.T."/>
        </authorList>
    </citation>
    <scope>NUCLEOTIDE SEQUENCE [LARGE SCALE GENOMIC DNA]</scope>
    <source>
        <strain evidence="1">U1lsi0528_Bin089</strain>
    </source>
</reference>
<protein>
    <submittedName>
        <fullName evidence="1">Uncharacterized protein</fullName>
    </submittedName>
</protein>
<evidence type="ECO:0000313" key="2">
    <source>
        <dbReference type="Proteomes" id="UP000075578"/>
    </source>
</evidence>
<dbReference type="Proteomes" id="UP000075578">
    <property type="component" value="Unassembled WGS sequence"/>
</dbReference>
<organism evidence="1 2">
    <name type="scientific">Candidatus Methanofastidiosum methylothiophilum</name>
    <dbReference type="NCBI Taxonomy" id="1705564"/>
    <lineage>
        <taxon>Archaea</taxon>
        <taxon>Methanobacteriati</taxon>
        <taxon>Methanobacteriota</taxon>
        <taxon>Stenosarchaea group</taxon>
        <taxon>Candidatus Methanofastidiosia</taxon>
        <taxon>Candidatus Methanofastidiosales</taxon>
        <taxon>Candidatus Methanofastidiosaceae</taxon>
        <taxon>Candidatus Methanofastidiosum</taxon>
    </lineage>
</organism>
<dbReference type="AlphaFoldDB" id="A0A150J589"/>
<gene>
    <name evidence="1" type="ORF">AMQ74_00792</name>
</gene>
<sequence length="85" mass="9832">MEFEIGREYEVVKKGSSISWVEIDSCCEFKTVTKDLEIGDIVKYLGKIDFPGCDVSYDVFEIGHKEGIFWPNQFGSANKDYFKKF</sequence>